<dbReference type="Pfam" id="PF13289">
    <property type="entry name" value="SIR2_2"/>
    <property type="match status" value="1"/>
</dbReference>
<gene>
    <name evidence="1" type="ORF">RDV89_17505</name>
</gene>
<dbReference type="Proteomes" id="UP001268542">
    <property type="component" value="Unassembled WGS sequence"/>
</dbReference>
<protein>
    <submittedName>
        <fullName evidence="1">SIR2 family protein</fullName>
    </submittedName>
</protein>
<proteinExistence type="predicted"/>
<evidence type="ECO:0000313" key="1">
    <source>
        <dbReference type="EMBL" id="MDT9594889.1"/>
    </source>
</evidence>
<accession>A0ABU3Q0K2</accession>
<reference evidence="1 2" key="1">
    <citation type="submission" date="2023-08" db="EMBL/GenBank/DDBJ databases">
        <title>Nocardioides seae sp. nov., a bacterium isolated from a soil.</title>
        <authorList>
            <person name="Wang X."/>
        </authorList>
    </citation>
    <scope>NUCLEOTIDE SEQUENCE [LARGE SCALE GENOMIC DNA]</scope>
    <source>
        <strain evidence="1 2">YZH12</strain>
    </source>
</reference>
<dbReference type="RefSeq" id="WP_315735096.1">
    <property type="nucleotide sequence ID" value="NZ_JAVYII010000008.1"/>
</dbReference>
<sequence length="396" mass="44287">MKNPNDPKKSIAVLIGNGASIAYSKNLLIPRITSEIVTRLDCAGNVDDPAAQLMQEIAQRLRVNNAAENFEALVGPFDEISDVTRMMDRLAGLAGDRALSIQDALRQSSAFALDLRRYAVSHILEVIARESTARYDDSRMNPLLKFVRATVDASGGGEVSYGNLNYDALLMAALCQEHDGLLCDMTDGRFTGQNIEVVPGYAMDGRRLRTVGNLPPNRRLSLIHLHGSLTWLHDTVSGEYRRFPIDSLRSSGYWEAWREGETTWEPIVVLTNQNTKTSLVEDYPFRLTYEVFYSRLVTADRWIIAGTSLQDACVNEMLQRAWRDRGTVPQVLVVTHGDGPTENEILNAVGWDPVWNSDPAPTKWLGVHRDGLESAPDSFEWLWWSLSEPVERPKAA</sequence>
<evidence type="ECO:0000313" key="2">
    <source>
        <dbReference type="Proteomes" id="UP001268542"/>
    </source>
</evidence>
<comment type="caution">
    <text evidence="1">The sequence shown here is derived from an EMBL/GenBank/DDBJ whole genome shotgun (WGS) entry which is preliminary data.</text>
</comment>
<dbReference type="EMBL" id="JAVYII010000008">
    <property type="protein sequence ID" value="MDT9594889.1"/>
    <property type="molecule type" value="Genomic_DNA"/>
</dbReference>
<organism evidence="1 2">
    <name type="scientific">Nocardioides imazamoxiresistens</name>
    <dbReference type="NCBI Taxonomy" id="3231893"/>
    <lineage>
        <taxon>Bacteria</taxon>
        <taxon>Bacillati</taxon>
        <taxon>Actinomycetota</taxon>
        <taxon>Actinomycetes</taxon>
        <taxon>Propionibacteriales</taxon>
        <taxon>Nocardioidaceae</taxon>
        <taxon>Nocardioides</taxon>
    </lineage>
</organism>
<name>A0ABU3Q0K2_9ACTN</name>
<keyword evidence="2" id="KW-1185">Reference proteome</keyword>